<dbReference type="InterPro" id="IPR012349">
    <property type="entry name" value="Split_barrel_FMN-bd"/>
</dbReference>
<accession>A0ABS4SAR5</accession>
<sequence>MDDRVFRNTMGKFATGVTVITTKVGKDVHGMTANAFMSVSLDPKLITISIDNKANMLEKIKKSGQFAVSMLGEEQQDISMHFAGQKTKEEGIEFDLVHNVPIVRDALANVVCDVYDSYVVGDHTLFIGKVFEIALRDGSPLAFYQGKYGNYRQLEYSK</sequence>
<evidence type="ECO:0000313" key="3">
    <source>
        <dbReference type="EMBL" id="MBP2258595.1"/>
    </source>
</evidence>
<dbReference type="Proteomes" id="UP001519294">
    <property type="component" value="Unassembled WGS sequence"/>
</dbReference>
<reference evidence="3 4" key="1">
    <citation type="submission" date="2021-03" db="EMBL/GenBank/DDBJ databases">
        <title>Genomic Encyclopedia of Type Strains, Phase IV (KMG-IV): sequencing the most valuable type-strain genomes for metagenomic binning, comparative biology and taxonomic classification.</title>
        <authorList>
            <person name="Goeker M."/>
        </authorList>
    </citation>
    <scope>NUCLEOTIDE SEQUENCE [LARGE SCALE GENOMIC DNA]</scope>
    <source>
        <strain evidence="3 4">DSM 25790</strain>
    </source>
</reference>
<dbReference type="InterPro" id="IPR050268">
    <property type="entry name" value="NADH-dep_flavin_reductase"/>
</dbReference>
<comment type="caution">
    <text evidence="3">The sequence shown here is derived from an EMBL/GenBank/DDBJ whole genome shotgun (WGS) entry which is preliminary data.</text>
</comment>
<keyword evidence="1" id="KW-0560">Oxidoreductase</keyword>
<evidence type="ECO:0000259" key="2">
    <source>
        <dbReference type="SMART" id="SM00903"/>
    </source>
</evidence>
<evidence type="ECO:0000256" key="1">
    <source>
        <dbReference type="ARBA" id="ARBA00023002"/>
    </source>
</evidence>
<proteinExistence type="predicted"/>
<dbReference type="RefSeq" id="WP_226371488.1">
    <property type="nucleotide sequence ID" value="NZ_JAGIKX010000030.1"/>
</dbReference>
<dbReference type="InterPro" id="IPR002563">
    <property type="entry name" value="Flavin_Rdtase-like_dom"/>
</dbReference>
<gene>
    <name evidence="3" type="ORF">J2Z81_002578</name>
</gene>
<dbReference type="Pfam" id="PF01613">
    <property type="entry name" value="Flavin_Reduct"/>
    <property type="match status" value="1"/>
</dbReference>
<dbReference type="PANTHER" id="PTHR30466:SF1">
    <property type="entry name" value="FMN REDUCTASE (NADH) RUTF"/>
    <property type="match status" value="1"/>
</dbReference>
<dbReference type="PANTHER" id="PTHR30466">
    <property type="entry name" value="FLAVIN REDUCTASE"/>
    <property type="match status" value="1"/>
</dbReference>
<evidence type="ECO:0000313" key="4">
    <source>
        <dbReference type="Proteomes" id="UP001519294"/>
    </source>
</evidence>
<protein>
    <submittedName>
        <fullName evidence="3">Flavin reductase (DIM6/NTAB) family NADH-FMN oxidoreductase RutF</fullName>
    </submittedName>
</protein>
<organism evidence="3 4">
    <name type="scientific">Virgibacillus alimentarius</name>
    <dbReference type="NCBI Taxonomy" id="698769"/>
    <lineage>
        <taxon>Bacteria</taxon>
        <taxon>Bacillati</taxon>
        <taxon>Bacillota</taxon>
        <taxon>Bacilli</taxon>
        <taxon>Bacillales</taxon>
        <taxon>Bacillaceae</taxon>
        <taxon>Virgibacillus</taxon>
    </lineage>
</organism>
<dbReference type="EMBL" id="JAGIKX010000030">
    <property type="protein sequence ID" value="MBP2258595.1"/>
    <property type="molecule type" value="Genomic_DNA"/>
</dbReference>
<dbReference type="SMART" id="SM00903">
    <property type="entry name" value="Flavin_Reduct"/>
    <property type="match status" value="1"/>
</dbReference>
<keyword evidence="4" id="KW-1185">Reference proteome</keyword>
<name>A0ABS4SAR5_9BACI</name>
<dbReference type="Gene3D" id="2.30.110.10">
    <property type="entry name" value="Electron Transport, Fmn-binding Protein, Chain A"/>
    <property type="match status" value="1"/>
</dbReference>
<feature type="domain" description="Flavin reductase like" evidence="2">
    <location>
        <begin position="10"/>
        <end position="150"/>
    </location>
</feature>
<dbReference type="SUPFAM" id="SSF50475">
    <property type="entry name" value="FMN-binding split barrel"/>
    <property type="match status" value="1"/>
</dbReference>